<dbReference type="Proteomes" id="UP000321938">
    <property type="component" value="Unassembled WGS sequence"/>
</dbReference>
<reference evidence="1 2" key="1">
    <citation type="submission" date="2019-08" db="EMBL/GenBank/DDBJ databases">
        <title>Genome of Psychroserpens burtonensis ACAM 167.</title>
        <authorList>
            <person name="Bowman J.P."/>
        </authorList>
    </citation>
    <scope>NUCLEOTIDE SEQUENCE [LARGE SCALE GENOMIC DNA]</scope>
    <source>
        <strain evidence="1 2">ACAM 167</strain>
    </source>
</reference>
<evidence type="ECO:0000313" key="1">
    <source>
        <dbReference type="EMBL" id="TXE15730.1"/>
    </source>
</evidence>
<dbReference type="EMBL" id="VOSB01000025">
    <property type="protein sequence ID" value="TXE15730.1"/>
    <property type="molecule type" value="Genomic_DNA"/>
</dbReference>
<keyword evidence="2" id="KW-1185">Reference proteome</keyword>
<dbReference type="RefSeq" id="WP_147232002.1">
    <property type="nucleotide sequence ID" value="NZ_VOSB01000025.1"/>
</dbReference>
<evidence type="ECO:0000313" key="2">
    <source>
        <dbReference type="Proteomes" id="UP000321938"/>
    </source>
</evidence>
<sequence>MKNILLTTILIFICNSVFSQNLLDDKYYFVNGTELFGIKKSNDTIFEFKCNPDFKCSAKYRKRFKILKNKIVGQKEILAIERIDSIPLTKNPIPADRYKIIGFEKIEKGKLKFINEAKSYTLDSLSAIPFEIQFLNDKFGFTYYTESFLTELKTDYEISPKLAEQIFSDLKNNIEQLELYKKQKLEIFTEVELQRN</sequence>
<protein>
    <submittedName>
        <fullName evidence="1">Uncharacterized protein</fullName>
    </submittedName>
</protein>
<organism evidence="1 2">
    <name type="scientific">Psychroserpens burtonensis</name>
    <dbReference type="NCBI Taxonomy" id="49278"/>
    <lineage>
        <taxon>Bacteria</taxon>
        <taxon>Pseudomonadati</taxon>
        <taxon>Bacteroidota</taxon>
        <taxon>Flavobacteriia</taxon>
        <taxon>Flavobacteriales</taxon>
        <taxon>Flavobacteriaceae</taxon>
        <taxon>Psychroserpens</taxon>
    </lineage>
</organism>
<gene>
    <name evidence="1" type="ORF">ES692_15220</name>
</gene>
<name>A0A5C7BAT8_9FLAO</name>
<proteinExistence type="predicted"/>
<dbReference type="OrthoDB" id="1257455at2"/>
<dbReference type="AlphaFoldDB" id="A0A5C7BAT8"/>
<comment type="caution">
    <text evidence="1">The sequence shown here is derived from an EMBL/GenBank/DDBJ whole genome shotgun (WGS) entry which is preliminary data.</text>
</comment>
<accession>A0A5C7BAT8</accession>